<organism evidence="1 2">
    <name type="scientific">Candidatus Falkowbacteria bacterium RIFCSPLOWO2_02_FULL_45_15</name>
    <dbReference type="NCBI Taxonomy" id="1797988"/>
    <lineage>
        <taxon>Bacteria</taxon>
        <taxon>Candidatus Falkowiibacteriota</taxon>
    </lineage>
</organism>
<accession>A0A1F5RVS1</accession>
<sequence length="220" mass="24854">MSEHETALTPGQRAEFLGAATKALVLIADKLGPERALYWAGKGERMQELFLQELMMSIIQAHPFNPSEFLGKGWTVWKGPIDDDGLWGEEDIDPRSLTLSQVEITKFLFETCLKESEQSITGEEKLHRLKEKSDLIRFGGNVFLGLWLNYQANGENSALEDLYRSRGIKFFAFFGLVIRSPSGIRSVLYFHRDDGGRWYWGCHGLGRDRDAAYLLAGCAS</sequence>
<dbReference type="EMBL" id="MFFV01000055">
    <property type="protein sequence ID" value="OGF18498.1"/>
    <property type="molecule type" value="Genomic_DNA"/>
</dbReference>
<gene>
    <name evidence="1" type="ORF">A3I35_04220</name>
</gene>
<comment type="caution">
    <text evidence="1">The sequence shown here is derived from an EMBL/GenBank/DDBJ whole genome shotgun (WGS) entry which is preliminary data.</text>
</comment>
<evidence type="ECO:0000313" key="1">
    <source>
        <dbReference type="EMBL" id="OGF18498.1"/>
    </source>
</evidence>
<dbReference type="AlphaFoldDB" id="A0A1F5RVS1"/>
<evidence type="ECO:0000313" key="2">
    <source>
        <dbReference type="Proteomes" id="UP000177878"/>
    </source>
</evidence>
<name>A0A1F5RVS1_9BACT</name>
<protein>
    <submittedName>
        <fullName evidence="1">Uncharacterized protein</fullName>
    </submittedName>
</protein>
<reference evidence="1 2" key="1">
    <citation type="journal article" date="2016" name="Nat. Commun.">
        <title>Thousands of microbial genomes shed light on interconnected biogeochemical processes in an aquifer system.</title>
        <authorList>
            <person name="Anantharaman K."/>
            <person name="Brown C.T."/>
            <person name="Hug L.A."/>
            <person name="Sharon I."/>
            <person name="Castelle C.J."/>
            <person name="Probst A.J."/>
            <person name="Thomas B.C."/>
            <person name="Singh A."/>
            <person name="Wilkins M.J."/>
            <person name="Karaoz U."/>
            <person name="Brodie E.L."/>
            <person name="Williams K.H."/>
            <person name="Hubbard S.S."/>
            <person name="Banfield J.F."/>
        </authorList>
    </citation>
    <scope>NUCLEOTIDE SEQUENCE [LARGE SCALE GENOMIC DNA]</scope>
</reference>
<proteinExistence type="predicted"/>
<dbReference type="Proteomes" id="UP000177878">
    <property type="component" value="Unassembled WGS sequence"/>
</dbReference>